<dbReference type="InterPro" id="IPR014328">
    <property type="entry name" value="Restrct_endonuc_II_Alw26I"/>
</dbReference>
<gene>
    <name evidence="1" type="ORF">UX06_C0020G0003</name>
</gene>
<accession>A0A0G1M7W5</accession>
<reference evidence="1 2" key="1">
    <citation type="journal article" date="2015" name="Nature">
        <title>rRNA introns, odd ribosomes, and small enigmatic genomes across a large radiation of phyla.</title>
        <authorList>
            <person name="Brown C.T."/>
            <person name="Hug L.A."/>
            <person name="Thomas B.C."/>
            <person name="Sharon I."/>
            <person name="Castelle C.J."/>
            <person name="Singh A."/>
            <person name="Wilkins M.J."/>
            <person name="Williams K.H."/>
            <person name="Banfield J.F."/>
        </authorList>
    </citation>
    <scope>NUCLEOTIDE SEQUENCE [LARGE SCALE GENOMIC DNA]</scope>
</reference>
<organism evidence="1 2">
    <name type="scientific">Candidatus Giovannonibacteria bacterium GW2011_GWA2_45_21</name>
    <dbReference type="NCBI Taxonomy" id="1618649"/>
    <lineage>
        <taxon>Bacteria</taxon>
        <taxon>Candidatus Giovannoniibacteriota</taxon>
    </lineage>
</organism>
<name>A0A0G1M7W5_9BACT</name>
<sequence length="399" mass="46295">MTTRQKRHWHPAFAKYMELIATHPHYAGMPHLRKKDGTVRWVATGNSSMGRDRWKWWDKKRKELRMPADGPWISKVARAIHPTGEKPCQVCGKVLKLDYVYPNRRGGMSPGAMSNAPDRLDGYHTYNLCCRGKQDTGRSASNLQRYGEDRRAYENWADGDWKAASWLMRVFQKHGVSPDHVGPISLGFRHRASFRPLTRARNSARNNRMTLADVKLLLKEEKGEEVISKHSKLLWDLLKRRVRTDADALALTKIMREHMHLVLSIFAYIAAQGHKPFLAKHFLSPQHAPYAVAFEGFDPKTGRFDKMVKTLGTKTQYTRNAKRYERISFEALEKYLRKDNRRLKDFEIHAIEQRLEKLLQCLKRGDERGALRTLDGIFGVFAQALVEKFNSTRSRKQRA</sequence>
<proteinExistence type="predicted"/>
<protein>
    <submittedName>
        <fullName evidence="1">Uncharacterized protein</fullName>
    </submittedName>
</protein>
<dbReference type="Pfam" id="PF09665">
    <property type="entry name" value="RE_Alw26IDE"/>
    <property type="match status" value="2"/>
</dbReference>
<dbReference type="Proteomes" id="UP000034696">
    <property type="component" value="Unassembled WGS sequence"/>
</dbReference>
<evidence type="ECO:0000313" key="2">
    <source>
        <dbReference type="Proteomes" id="UP000034696"/>
    </source>
</evidence>
<comment type="caution">
    <text evidence="1">The sequence shown here is derived from an EMBL/GenBank/DDBJ whole genome shotgun (WGS) entry which is preliminary data.</text>
</comment>
<evidence type="ECO:0000313" key="1">
    <source>
        <dbReference type="EMBL" id="KKU04394.1"/>
    </source>
</evidence>
<dbReference type="EMBL" id="LCKT01000020">
    <property type="protein sequence ID" value="KKU04394.1"/>
    <property type="molecule type" value="Genomic_DNA"/>
</dbReference>
<dbReference type="AlphaFoldDB" id="A0A0G1M7W5"/>